<keyword evidence="2" id="KW-1185">Reference proteome</keyword>
<comment type="caution">
    <text evidence="1">The sequence shown here is derived from an EMBL/GenBank/DDBJ whole genome shotgun (WGS) entry which is preliminary data.</text>
</comment>
<feature type="non-terminal residue" evidence="1">
    <location>
        <position position="1"/>
    </location>
</feature>
<proteinExistence type="predicted"/>
<evidence type="ECO:0000313" key="1">
    <source>
        <dbReference type="EMBL" id="KAI7942322.1"/>
    </source>
</evidence>
<gene>
    <name evidence="1" type="ORF">MJO28_012349</name>
</gene>
<sequence>LNTNDSAKGNPIIPLDKTETVQQLRDLLGAGEVGTRDKGSALNHVDADIDIIPGTPKRKSTELEFQSRLLKMLYKAVAAEGAGKQAKADMFYVICAAISTPNPEKSSVDSARPISSVPNVDLTVAMKLPVQTQQVPK</sequence>
<reference evidence="2" key="2">
    <citation type="journal article" date="2018" name="Mol. Plant Microbe Interact.">
        <title>Genome sequence resources for the wheat stripe rust pathogen (Puccinia striiformis f. sp. tritici) and the barley stripe rust pathogen (Puccinia striiformis f. sp. hordei).</title>
        <authorList>
            <person name="Xia C."/>
            <person name="Wang M."/>
            <person name="Yin C."/>
            <person name="Cornejo O.E."/>
            <person name="Hulbert S.H."/>
            <person name="Chen X."/>
        </authorList>
    </citation>
    <scope>NUCLEOTIDE SEQUENCE [LARGE SCALE GENOMIC DNA]</scope>
    <source>
        <strain evidence="2">93-210</strain>
    </source>
</reference>
<evidence type="ECO:0000313" key="2">
    <source>
        <dbReference type="Proteomes" id="UP001060170"/>
    </source>
</evidence>
<protein>
    <submittedName>
        <fullName evidence="1">Uncharacterized protein</fullName>
    </submittedName>
</protein>
<name>A0ACC0E077_9BASI</name>
<accession>A0ACC0E077</accession>
<reference evidence="2" key="1">
    <citation type="journal article" date="2018" name="BMC Genomics">
        <title>Genomic insights into host adaptation between the wheat stripe rust pathogen (Puccinia striiformis f. sp. tritici) and the barley stripe rust pathogen (Puccinia striiformis f. sp. hordei).</title>
        <authorList>
            <person name="Xia C."/>
            <person name="Wang M."/>
            <person name="Yin C."/>
            <person name="Cornejo O.E."/>
            <person name="Hulbert S.H."/>
            <person name="Chen X."/>
        </authorList>
    </citation>
    <scope>NUCLEOTIDE SEQUENCE [LARGE SCALE GENOMIC DNA]</scope>
    <source>
        <strain evidence="2">93-210</strain>
    </source>
</reference>
<organism evidence="1 2">
    <name type="scientific">Puccinia striiformis f. sp. tritici</name>
    <dbReference type="NCBI Taxonomy" id="168172"/>
    <lineage>
        <taxon>Eukaryota</taxon>
        <taxon>Fungi</taxon>
        <taxon>Dikarya</taxon>
        <taxon>Basidiomycota</taxon>
        <taxon>Pucciniomycotina</taxon>
        <taxon>Pucciniomycetes</taxon>
        <taxon>Pucciniales</taxon>
        <taxon>Pucciniaceae</taxon>
        <taxon>Puccinia</taxon>
    </lineage>
</organism>
<dbReference type="EMBL" id="CM045876">
    <property type="protein sequence ID" value="KAI7942322.1"/>
    <property type="molecule type" value="Genomic_DNA"/>
</dbReference>
<dbReference type="Proteomes" id="UP001060170">
    <property type="component" value="Chromosome 12"/>
</dbReference>
<reference evidence="1 2" key="3">
    <citation type="journal article" date="2022" name="Microbiol. Spectr.">
        <title>Folding features and dynamics of 3D genome architecture in plant fungal pathogens.</title>
        <authorList>
            <person name="Xia C."/>
        </authorList>
    </citation>
    <scope>NUCLEOTIDE SEQUENCE [LARGE SCALE GENOMIC DNA]</scope>
    <source>
        <strain evidence="1 2">93-210</strain>
    </source>
</reference>